<dbReference type="Proteomes" id="UP000596742">
    <property type="component" value="Unassembled WGS sequence"/>
</dbReference>
<feature type="domain" description="Doublecortin" evidence="1">
    <location>
        <begin position="21"/>
        <end position="101"/>
    </location>
</feature>
<dbReference type="SUPFAM" id="SSF89837">
    <property type="entry name" value="Doublecortin (DC)"/>
    <property type="match status" value="1"/>
</dbReference>
<gene>
    <name evidence="2" type="ORF">MGAL_10B075955</name>
</gene>
<dbReference type="Gene3D" id="3.10.20.230">
    <property type="entry name" value="Doublecortin domain"/>
    <property type="match status" value="1"/>
</dbReference>
<dbReference type="GO" id="GO:0005815">
    <property type="term" value="C:microtubule organizing center"/>
    <property type="evidence" value="ECO:0007669"/>
    <property type="project" value="TreeGrafter"/>
</dbReference>
<dbReference type="Pfam" id="PF03607">
    <property type="entry name" value="DCX"/>
    <property type="match status" value="1"/>
</dbReference>
<dbReference type="PANTHER" id="PTHR23004">
    <property type="entry name" value="DOUBLECORTIN DOMAIN CONTAINING 2"/>
    <property type="match status" value="1"/>
</dbReference>
<evidence type="ECO:0000313" key="3">
    <source>
        <dbReference type="Proteomes" id="UP000596742"/>
    </source>
</evidence>
<reference evidence="2" key="1">
    <citation type="submission" date="2018-11" db="EMBL/GenBank/DDBJ databases">
        <authorList>
            <person name="Alioto T."/>
            <person name="Alioto T."/>
        </authorList>
    </citation>
    <scope>NUCLEOTIDE SEQUENCE</scope>
</reference>
<dbReference type="SMART" id="SM00537">
    <property type="entry name" value="DCX"/>
    <property type="match status" value="1"/>
</dbReference>
<evidence type="ECO:0000313" key="2">
    <source>
        <dbReference type="EMBL" id="VDI13053.1"/>
    </source>
</evidence>
<dbReference type="PROSITE" id="PS50309">
    <property type="entry name" value="DC"/>
    <property type="match status" value="1"/>
</dbReference>
<organism evidence="2 3">
    <name type="scientific">Mytilus galloprovincialis</name>
    <name type="common">Mediterranean mussel</name>
    <dbReference type="NCBI Taxonomy" id="29158"/>
    <lineage>
        <taxon>Eukaryota</taxon>
        <taxon>Metazoa</taxon>
        <taxon>Spiralia</taxon>
        <taxon>Lophotrochozoa</taxon>
        <taxon>Mollusca</taxon>
        <taxon>Bivalvia</taxon>
        <taxon>Autobranchia</taxon>
        <taxon>Pteriomorphia</taxon>
        <taxon>Mytilida</taxon>
        <taxon>Mytiloidea</taxon>
        <taxon>Mytilidae</taxon>
        <taxon>Mytilinae</taxon>
        <taxon>Mytilus</taxon>
    </lineage>
</organism>
<proteinExistence type="predicted"/>
<keyword evidence="3" id="KW-1185">Reference proteome</keyword>
<dbReference type="GO" id="GO:0035556">
    <property type="term" value="P:intracellular signal transduction"/>
    <property type="evidence" value="ECO:0007669"/>
    <property type="project" value="InterPro"/>
</dbReference>
<comment type="caution">
    <text evidence="2">The sequence shown here is derived from an EMBL/GenBank/DDBJ whole genome shotgun (WGS) entry which is preliminary data.</text>
</comment>
<dbReference type="OrthoDB" id="1738954at2759"/>
<accession>A0A8B6D304</accession>
<dbReference type="GO" id="GO:0005874">
    <property type="term" value="C:microtubule"/>
    <property type="evidence" value="ECO:0007669"/>
    <property type="project" value="TreeGrafter"/>
</dbReference>
<evidence type="ECO:0000259" key="1">
    <source>
        <dbReference type="PROSITE" id="PS50309"/>
    </source>
</evidence>
<dbReference type="PANTHER" id="PTHR23004:SF11">
    <property type="entry name" value="PROTEIN RPI-1"/>
    <property type="match status" value="1"/>
</dbReference>
<sequence length="101" mass="11719">MMSTRGSSLPSIETRDLTAGKIFQVYRNGDPHFFGKRYVLNPRQVPNFDAFLNDLKRYVPTETAIRRVYTPSGGHRITDYSQLESEKVYVCAGKERFKRLK</sequence>
<name>A0A8B6D304_MYTGA</name>
<dbReference type="InterPro" id="IPR003533">
    <property type="entry name" value="Doublecortin_dom"/>
</dbReference>
<dbReference type="EMBL" id="UYJE01002710">
    <property type="protein sequence ID" value="VDI13053.1"/>
    <property type="molecule type" value="Genomic_DNA"/>
</dbReference>
<protein>
    <recommendedName>
        <fullName evidence="1">Doublecortin domain-containing protein</fullName>
    </recommendedName>
</protein>
<dbReference type="AlphaFoldDB" id="A0A8B6D304"/>
<dbReference type="InterPro" id="IPR036572">
    <property type="entry name" value="Doublecortin_dom_sf"/>
</dbReference>